<sequence>MEKFDWKTTIKINILFLRIVGLWPKGDETYKLDPYTFYAGVALMLFLCGHNFFQTFNIFFILDDLEAFTAAIFVTVTCLAAILKSYSLIQHMGTLKQLLNAINSDMFQPRNTKQRMLIEPSLNFWKMIYSLFGTMALGTLFFWTTYPILDNSVKKRRLPFLAWYPWHTTISPLYEITYIYQIASVWFIAAININTDTLIAALNMYTGAQCDILCDNLRNLHNSIKNDENDIDKKLLNCIEHHKAIVRYKNIFPHGNNVYKIKKNFSFAENSNKFFNWIVLMQFFTCAVSIGLTMFQLTIVVPLSSEFYSFIFYGNSMTVQIFAYCWFGNEVEIKLQSSNIPYAIFESNWIEAPLQMQKKIIFFTLRTQKPIKLSALNLFYLSLETFKTIIRTAWSYFAVLHQVNAQN</sequence>
<proteinExistence type="inferred from homology"/>
<comment type="caution">
    <text evidence="10">Lacks conserved residue(s) required for the propagation of feature annotation.</text>
</comment>
<evidence type="ECO:0000256" key="8">
    <source>
        <dbReference type="ARBA" id="ARBA00023170"/>
    </source>
</evidence>
<keyword evidence="5 10" id="KW-0552">Olfaction</keyword>
<protein>
    <recommendedName>
        <fullName evidence="10">Odorant receptor</fullName>
    </recommendedName>
</protein>
<evidence type="ECO:0000256" key="2">
    <source>
        <dbReference type="ARBA" id="ARBA00022475"/>
    </source>
</evidence>
<dbReference type="AlphaFoldDB" id="A0A482VF82"/>
<dbReference type="GO" id="GO:0007165">
    <property type="term" value="P:signal transduction"/>
    <property type="evidence" value="ECO:0007669"/>
    <property type="project" value="UniProtKB-KW"/>
</dbReference>
<evidence type="ECO:0000256" key="3">
    <source>
        <dbReference type="ARBA" id="ARBA00022606"/>
    </source>
</evidence>
<feature type="transmembrane region" description="Helical" evidence="10">
    <location>
        <begin position="35"/>
        <end position="53"/>
    </location>
</feature>
<accession>A0A482VF82</accession>
<keyword evidence="9 10" id="KW-0807">Transducer</keyword>
<keyword evidence="12" id="KW-1185">Reference proteome</keyword>
<evidence type="ECO:0000256" key="4">
    <source>
        <dbReference type="ARBA" id="ARBA00022692"/>
    </source>
</evidence>
<keyword evidence="2" id="KW-1003">Cell membrane</keyword>
<keyword evidence="6 10" id="KW-1133">Transmembrane helix</keyword>
<evidence type="ECO:0000256" key="5">
    <source>
        <dbReference type="ARBA" id="ARBA00022725"/>
    </source>
</evidence>
<evidence type="ECO:0000256" key="6">
    <source>
        <dbReference type="ARBA" id="ARBA00022989"/>
    </source>
</evidence>
<evidence type="ECO:0000256" key="1">
    <source>
        <dbReference type="ARBA" id="ARBA00004651"/>
    </source>
</evidence>
<name>A0A482VF82_ASBVE</name>
<dbReference type="Pfam" id="PF02949">
    <property type="entry name" value="7tm_6"/>
    <property type="match status" value="1"/>
</dbReference>
<reference evidence="11 12" key="1">
    <citation type="submission" date="2017-03" db="EMBL/GenBank/DDBJ databases">
        <title>Genome of the blue death feigning beetle - Asbolus verrucosus.</title>
        <authorList>
            <person name="Rider S.D."/>
        </authorList>
    </citation>
    <scope>NUCLEOTIDE SEQUENCE [LARGE SCALE GENOMIC DNA]</scope>
    <source>
        <strain evidence="11">Butters</strain>
        <tissue evidence="11">Head and leg muscle</tissue>
    </source>
</reference>
<dbReference type="GO" id="GO:0004984">
    <property type="term" value="F:olfactory receptor activity"/>
    <property type="evidence" value="ECO:0007669"/>
    <property type="project" value="InterPro"/>
</dbReference>
<comment type="similarity">
    <text evidence="10">Belongs to the insect chemoreceptor superfamily. Heteromeric odorant receptor channel (TC 1.A.69) family.</text>
</comment>
<dbReference type="PANTHER" id="PTHR21137:SF35">
    <property type="entry name" value="ODORANT RECEPTOR 19A-RELATED"/>
    <property type="match status" value="1"/>
</dbReference>
<dbReference type="PANTHER" id="PTHR21137">
    <property type="entry name" value="ODORANT RECEPTOR"/>
    <property type="match status" value="1"/>
</dbReference>
<feature type="transmembrane region" description="Helical" evidence="10">
    <location>
        <begin position="307"/>
        <end position="327"/>
    </location>
</feature>
<evidence type="ECO:0000313" key="11">
    <source>
        <dbReference type="EMBL" id="RZC05017.1"/>
    </source>
</evidence>
<dbReference type="EMBL" id="QDEB01105385">
    <property type="protein sequence ID" value="RZC05017.1"/>
    <property type="molecule type" value="Genomic_DNA"/>
</dbReference>
<dbReference type="Proteomes" id="UP000292052">
    <property type="component" value="Unassembled WGS sequence"/>
</dbReference>
<keyword evidence="3 10" id="KW-0716">Sensory transduction</keyword>
<feature type="transmembrane region" description="Helical" evidence="10">
    <location>
        <begin position="65"/>
        <end position="83"/>
    </location>
</feature>
<dbReference type="InterPro" id="IPR004117">
    <property type="entry name" value="7tm6_olfct_rcpt"/>
</dbReference>
<evidence type="ECO:0000256" key="10">
    <source>
        <dbReference type="RuleBase" id="RU351113"/>
    </source>
</evidence>
<keyword evidence="4 10" id="KW-0812">Transmembrane</keyword>
<evidence type="ECO:0000256" key="7">
    <source>
        <dbReference type="ARBA" id="ARBA00023136"/>
    </source>
</evidence>
<feature type="transmembrane region" description="Helical" evidence="10">
    <location>
        <begin position="274"/>
        <end position="295"/>
    </location>
</feature>
<dbReference type="GO" id="GO:0005886">
    <property type="term" value="C:plasma membrane"/>
    <property type="evidence" value="ECO:0007669"/>
    <property type="project" value="UniProtKB-SubCell"/>
</dbReference>
<gene>
    <name evidence="11" type="ORF">BDFB_008921</name>
</gene>
<comment type="caution">
    <text evidence="11">The sequence shown here is derived from an EMBL/GenBank/DDBJ whole genome shotgun (WGS) entry which is preliminary data.</text>
</comment>
<dbReference type="OrthoDB" id="8196465at2759"/>
<keyword evidence="8 10" id="KW-0675">Receptor</keyword>
<organism evidence="11 12">
    <name type="scientific">Asbolus verrucosus</name>
    <name type="common">Desert ironclad beetle</name>
    <dbReference type="NCBI Taxonomy" id="1661398"/>
    <lineage>
        <taxon>Eukaryota</taxon>
        <taxon>Metazoa</taxon>
        <taxon>Ecdysozoa</taxon>
        <taxon>Arthropoda</taxon>
        <taxon>Hexapoda</taxon>
        <taxon>Insecta</taxon>
        <taxon>Pterygota</taxon>
        <taxon>Neoptera</taxon>
        <taxon>Endopterygota</taxon>
        <taxon>Coleoptera</taxon>
        <taxon>Polyphaga</taxon>
        <taxon>Cucujiformia</taxon>
        <taxon>Tenebrionidae</taxon>
        <taxon>Pimeliinae</taxon>
        <taxon>Asbolus</taxon>
    </lineage>
</organism>
<evidence type="ECO:0000313" key="12">
    <source>
        <dbReference type="Proteomes" id="UP000292052"/>
    </source>
</evidence>
<keyword evidence="7 10" id="KW-0472">Membrane</keyword>
<dbReference type="GO" id="GO:0005549">
    <property type="term" value="F:odorant binding"/>
    <property type="evidence" value="ECO:0007669"/>
    <property type="project" value="InterPro"/>
</dbReference>
<feature type="transmembrane region" description="Helical" evidence="10">
    <location>
        <begin position="127"/>
        <end position="149"/>
    </location>
</feature>
<evidence type="ECO:0000256" key="9">
    <source>
        <dbReference type="ARBA" id="ARBA00023224"/>
    </source>
</evidence>
<comment type="subcellular location">
    <subcellularLocation>
        <location evidence="1 10">Cell membrane</location>
        <topology evidence="1 10">Multi-pass membrane protein</topology>
    </subcellularLocation>
</comment>